<gene>
    <name evidence="1" type="ORF">SAMN05877753_106157</name>
</gene>
<dbReference type="AlphaFoldDB" id="A0A285D018"/>
<reference evidence="1 2" key="1">
    <citation type="submission" date="2017-08" db="EMBL/GenBank/DDBJ databases">
        <authorList>
            <person name="de Groot N.N."/>
        </authorList>
    </citation>
    <scope>NUCLEOTIDE SEQUENCE [LARGE SCALE GENOMIC DNA]</scope>
    <source>
        <strain evidence="1 2">JC228</strain>
    </source>
</reference>
<dbReference type="Proteomes" id="UP000219546">
    <property type="component" value="Unassembled WGS sequence"/>
</dbReference>
<dbReference type="OrthoDB" id="2591886at2"/>
<dbReference type="InterPro" id="IPR038765">
    <property type="entry name" value="Papain-like_cys_pep_sf"/>
</dbReference>
<accession>A0A285D018</accession>
<proteinExistence type="predicted"/>
<sequence>MLPTPDILSTWKKFDDFPMDTLTKAWYYHQTDGKKQRSVELMREHRSKLGVTGNCFDLAIWLLDEFKKDGVDAYPVGHDIDNDGAHVAVVAVNEKGNRFLCDLGDQWLTPILIDSKSEDFSEEVLSGFFPGAKVQIKTVEQGIEVLYHRPNGKVSRQTYNLDPIPFDVLMAAAERSQNNIYRKPLLECRLPYKNEIAHWEFYNWESFLSTTEGLFPDSPLDTIDEWVDRIFQKTGYDRQFLHDALKIYEKLRG</sequence>
<organism evidence="1 2">
    <name type="scientific">Bacillus oleivorans</name>
    <dbReference type="NCBI Taxonomy" id="1448271"/>
    <lineage>
        <taxon>Bacteria</taxon>
        <taxon>Bacillati</taxon>
        <taxon>Bacillota</taxon>
        <taxon>Bacilli</taxon>
        <taxon>Bacillales</taxon>
        <taxon>Bacillaceae</taxon>
        <taxon>Bacillus</taxon>
    </lineage>
</organism>
<dbReference type="EMBL" id="OAOP01000006">
    <property type="protein sequence ID" value="SNX72646.1"/>
    <property type="molecule type" value="Genomic_DNA"/>
</dbReference>
<evidence type="ECO:0000313" key="2">
    <source>
        <dbReference type="Proteomes" id="UP000219546"/>
    </source>
</evidence>
<dbReference type="SUPFAM" id="SSF54001">
    <property type="entry name" value="Cysteine proteinases"/>
    <property type="match status" value="1"/>
</dbReference>
<dbReference type="RefSeq" id="WP_097159318.1">
    <property type="nucleotide sequence ID" value="NZ_JBEPMQ010000005.1"/>
</dbReference>
<evidence type="ECO:0000313" key="1">
    <source>
        <dbReference type="EMBL" id="SNX72646.1"/>
    </source>
</evidence>
<name>A0A285D018_9BACI</name>
<keyword evidence="2" id="KW-1185">Reference proteome</keyword>
<protein>
    <submittedName>
        <fullName evidence="1">Uncharacterized protein</fullName>
    </submittedName>
</protein>